<keyword evidence="3" id="KW-1185">Reference proteome</keyword>
<dbReference type="AlphaFoldDB" id="A0A813F3R8"/>
<protein>
    <submittedName>
        <fullName evidence="2">Uncharacterized protein</fullName>
    </submittedName>
</protein>
<reference evidence="2" key="1">
    <citation type="submission" date="2021-02" db="EMBL/GenBank/DDBJ databases">
        <authorList>
            <person name="Dougan E. K."/>
            <person name="Rhodes N."/>
            <person name="Thang M."/>
            <person name="Chan C."/>
        </authorList>
    </citation>
    <scope>NUCLEOTIDE SEQUENCE</scope>
</reference>
<feature type="region of interest" description="Disordered" evidence="1">
    <location>
        <begin position="298"/>
        <end position="320"/>
    </location>
</feature>
<dbReference type="OrthoDB" id="446688at2759"/>
<organism evidence="2 3">
    <name type="scientific">Polarella glacialis</name>
    <name type="common">Dinoflagellate</name>
    <dbReference type="NCBI Taxonomy" id="89957"/>
    <lineage>
        <taxon>Eukaryota</taxon>
        <taxon>Sar</taxon>
        <taxon>Alveolata</taxon>
        <taxon>Dinophyceae</taxon>
        <taxon>Suessiales</taxon>
        <taxon>Suessiaceae</taxon>
        <taxon>Polarella</taxon>
    </lineage>
</organism>
<evidence type="ECO:0000313" key="3">
    <source>
        <dbReference type="Proteomes" id="UP000654075"/>
    </source>
</evidence>
<name>A0A813F3R8_POLGL</name>
<proteinExistence type="predicted"/>
<dbReference type="EMBL" id="CAJNNV010016951">
    <property type="protein sequence ID" value="CAE8604788.1"/>
    <property type="molecule type" value="Genomic_DNA"/>
</dbReference>
<gene>
    <name evidence="2" type="ORF">PGLA1383_LOCUS22934</name>
</gene>
<dbReference type="Proteomes" id="UP000654075">
    <property type="component" value="Unassembled WGS sequence"/>
</dbReference>
<accession>A0A813F3R8</accession>
<sequence>MATWAQISKQLEDTERRRRGLTTQFSRQIAAEARQAKDKVRKEGVRLAQVNEKRQELLDAHRHTVDTSRAEKEMSLQTIEAKAQEDIDGAVAARKHALERSQLALERAGAASERAFMLDKEVTRLYTLVAQCMADRDAKRQDLVRSAEHDIRQKKQETDKNVRDLSAFACEMQEDAFVSIETMQKNVRASSSCAGGLSSSRSRFEKLYNVAISRATEAMSEQTYQTEREKLIGEWYGSWATHVDALVPGPPCLAQETVLRPTTPMTPRSENRPRSVDLARQRALQSAQLFISNRQSGESLPPLVELDGTTGRSLQAAPPQARLVERLDNLVERLDLDSGGRPRTAP</sequence>
<evidence type="ECO:0000313" key="2">
    <source>
        <dbReference type="EMBL" id="CAE8604788.1"/>
    </source>
</evidence>
<comment type="caution">
    <text evidence="2">The sequence shown here is derived from an EMBL/GenBank/DDBJ whole genome shotgun (WGS) entry which is preliminary data.</text>
</comment>
<evidence type="ECO:0000256" key="1">
    <source>
        <dbReference type="SAM" id="MobiDB-lite"/>
    </source>
</evidence>